<dbReference type="SMART" id="SM00651">
    <property type="entry name" value="Sm"/>
    <property type="match status" value="1"/>
</dbReference>
<dbReference type="AlphaFoldDB" id="A0A8J5G025"/>
<dbReference type="InterPro" id="IPR002110">
    <property type="entry name" value="Ankyrin_rpt"/>
</dbReference>
<keyword evidence="2 3" id="KW-0040">ANK repeat</keyword>
<organism evidence="5 6">
    <name type="scientific">Zingiber officinale</name>
    <name type="common">Ginger</name>
    <name type="synonym">Amomum zingiber</name>
    <dbReference type="NCBI Taxonomy" id="94328"/>
    <lineage>
        <taxon>Eukaryota</taxon>
        <taxon>Viridiplantae</taxon>
        <taxon>Streptophyta</taxon>
        <taxon>Embryophyta</taxon>
        <taxon>Tracheophyta</taxon>
        <taxon>Spermatophyta</taxon>
        <taxon>Magnoliopsida</taxon>
        <taxon>Liliopsida</taxon>
        <taxon>Zingiberales</taxon>
        <taxon>Zingiberaceae</taxon>
        <taxon>Zingiber</taxon>
    </lineage>
</organism>
<dbReference type="GO" id="GO:0003723">
    <property type="term" value="F:RNA binding"/>
    <property type="evidence" value="ECO:0007669"/>
    <property type="project" value="InterPro"/>
</dbReference>
<dbReference type="PANTHER" id="PTHR24161:SF85">
    <property type="entry name" value="PALMITOYLTRANSFERASE HIP14"/>
    <property type="match status" value="1"/>
</dbReference>
<evidence type="ECO:0000256" key="1">
    <source>
        <dbReference type="ARBA" id="ARBA00022737"/>
    </source>
</evidence>
<protein>
    <recommendedName>
        <fullName evidence="4">Sm domain-containing protein</fullName>
    </recommendedName>
</protein>
<dbReference type="Gene3D" id="1.25.40.20">
    <property type="entry name" value="Ankyrin repeat-containing domain"/>
    <property type="match status" value="1"/>
</dbReference>
<comment type="caution">
    <text evidence="5">The sequence shown here is derived from an EMBL/GenBank/DDBJ whole genome shotgun (WGS) entry which is preliminary data.</text>
</comment>
<dbReference type="InterPro" id="IPR001163">
    <property type="entry name" value="Sm_dom_euk/arc"/>
</dbReference>
<evidence type="ECO:0000256" key="2">
    <source>
        <dbReference type="ARBA" id="ARBA00023043"/>
    </source>
</evidence>
<evidence type="ECO:0000313" key="6">
    <source>
        <dbReference type="Proteomes" id="UP000734854"/>
    </source>
</evidence>
<proteinExistence type="predicted"/>
<dbReference type="Proteomes" id="UP000734854">
    <property type="component" value="Unassembled WGS sequence"/>
</dbReference>
<gene>
    <name evidence="5" type="ORF">ZIOFF_038796</name>
</gene>
<feature type="repeat" description="ANK" evidence="3">
    <location>
        <begin position="105"/>
        <end position="137"/>
    </location>
</feature>
<reference evidence="5 6" key="1">
    <citation type="submission" date="2020-08" db="EMBL/GenBank/DDBJ databases">
        <title>Plant Genome Project.</title>
        <authorList>
            <person name="Zhang R.-G."/>
        </authorList>
    </citation>
    <scope>NUCLEOTIDE SEQUENCE [LARGE SCALE GENOMIC DNA]</scope>
    <source>
        <tissue evidence="5">Rhizome</tissue>
    </source>
</reference>
<dbReference type="PROSITE" id="PS52002">
    <property type="entry name" value="SM"/>
    <property type="match status" value="1"/>
</dbReference>
<dbReference type="Pfam" id="PF12796">
    <property type="entry name" value="Ank_2"/>
    <property type="match status" value="1"/>
</dbReference>
<dbReference type="Pfam" id="PF09429">
    <property type="entry name" value="Wbp11"/>
    <property type="match status" value="1"/>
</dbReference>
<dbReference type="PROSITE" id="PS50297">
    <property type="entry name" value="ANK_REP_REGION"/>
    <property type="match status" value="3"/>
</dbReference>
<dbReference type="InterPro" id="IPR010920">
    <property type="entry name" value="LSM_dom_sf"/>
</dbReference>
<dbReference type="InterPro" id="IPR047575">
    <property type="entry name" value="Sm"/>
</dbReference>
<evidence type="ECO:0000256" key="3">
    <source>
        <dbReference type="PROSITE-ProRule" id="PRU00023"/>
    </source>
</evidence>
<dbReference type="InterPro" id="IPR036770">
    <property type="entry name" value="Ankyrin_rpt-contain_sf"/>
</dbReference>
<dbReference type="SUPFAM" id="SSF50182">
    <property type="entry name" value="Sm-like ribonucleoproteins"/>
    <property type="match status" value="1"/>
</dbReference>
<dbReference type="EMBL" id="JACMSC010000011">
    <property type="protein sequence ID" value="KAG6499040.1"/>
    <property type="molecule type" value="Genomic_DNA"/>
</dbReference>
<feature type="domain" description="Sm" evidence="4">
    <location>
        <begin position="35"/>
        <end position="93"/>
    </location>
</feature>
<name>A0A8J5G025_ZINOF</name>
<dbReference type="Pfam" id="PF00023">
    <property type="entry name" value="Ank"/>
    <property type="match status" value="2"/>
</dbReference>
<sequence length="378" mass="40995">MVPLLSTTAFSVILDSLRLKFFSPYLDLIFISLQLFFSYFKELVGKEVTVELKNDLTIRGILHSVDQYLNIKLENIKLVRATAEGDTEGAKKLLEMKPGLARSSGFSSPLHIAAAGGHSEIVLLLLEHGAGVNSRSFYGRTPLMEACRSGCWEAVQALLVFDCDVSKGSYWNGRTALHSAAEGGHVACIRLLVAGFLSAGGDEAKLDGFVNQAASSGVTALHLAALSGNAGCVRLLLDLHAAVSAEALCLSSPVVASIGAGSTLCIMQHPPETSRVVLKLDVVRLASSHFITASISSMTPGSRASSRCWIWYCSENNKCVIHFSTCEVYGKTIGSFLPNDHPLRKNKKERKKVREVGILKKDPEAIREQIEKMERMSK</sequence>
<dbReference type="GO" id="GO:0006396">
    <property type="term" value="P:RNA processing"/>
    <property type="evidence" value="ECO:0007669"/>
    <property type="project" value="InterPro"/>
</dbReference>
<keyword evidence="1" id="KW-0677">Repeat</keyword>
<feature type="repeat" description="ANK" evidence="3">
    <location>
        <begin position="172"/>
        <end position="208"/>
    </location>
</feature>
<feature type="repeat" description="ANK" evidence="3">
    <location>
        <begin position="216"/>
        <end position="248"/>
    </location>
</feature>
<dbReference type="SMART" id="SM00248">
    <property type="entry name" value="ANK"/>
    <property type="match status" value="4"/>
</dbReference>
<evidence type="ECO:0000313" key="5">
    <source>
        <dbReference type="EMBL" id="KAG6499040.1"/>
    </source>
</evidence>
<dbReference type="PROSITE" id="PS50088">
    <property type="entry name" value="ANK_REPEAT"/>
    <property type="match status" value="3"/>
</dbReference>
<dbReference type="SUPFAM" id="SSF48403">
    <property type="entry name" value="Ankyrin repeat"/>
    <property type="match status" value="1"/>
</dbReference>
<keyword evidence="6" id="KW-1185">Reference proteome</keyword>
<accession>A0A8J5G025</accession>
<dbReference type="InterPro" id="IPR019007">
    <property type="entry name" value="Wbp11/ELF5/Saf1_N"/>
</dbReference>
<dbReference type="Gene3D" id="2.30.30.100">
    <property type="match status" value="1"/>
</dbReference>
<evidence type="ECO:0000259" key="4">
    <source>
        <dbReference type="PROSITE" id="PS52002"/>
    </source>
</evidence>
<dbReference type="PANTHER" id="PTHR24161">
    <property type="entry name" value="ANK_REP_REGION DOMAIN-CONTAINING PROTEIN-RELATED"/>
    <property type="match status" value="1"/>
</dbReference>